<keyword evidence="2 5" id="KW-0067">ATP-binding</keyword>
<keyword evidence="3" id="KW-0175">Coiled coil</keyword>
<evidence type="ECO:0000256" key="2">
    <source>
        <dbReference type="ARBA" id="ARBA00022840"/>
    </source>
</evidence>
<dbReference type="AlphaFoldDB" id="A0A166K351"/>
<dbReference type="SUPFAM" id="SSF52540">
    <property type="entry name" value="P-loop containing nucleoside triphosphate hydrolases"/>
    <property type="match status" value="1"/>
</dbReference>
<feature type="region of interest" description="Disordered" evidence="7">
    <location>
        <begin position="740"/>
        <end position="776"/>
    </location>
</feature>
<reference evidence="9 10" key="1">
    <citation type="journal article" date="2016" name="Mol. Biol. Evol.">
        <title>Comparative Genomics of Early-Diverging Mushroom-Forming Fungi Provides Insights into the Origins of Lignocellulose Decay Capabilities.</title>
        <authorList>
            <person name="Nagy L.G."/>
            <person name="Riley R."/>
            <person name="Tritt A."/>
            <person name="Adam C."/>
            <person name="Daum C."/>
            <person name="Floudas D."/>
            <person name="Sun H."/>
            <person name="Yadav J.S."/>
            <person name="Pangilinan J."/>
            <person name="Larsson K.H."/>
            <person name="Matsuura K."/>
            <person name="Barry K."/>
            <person name="Labutti K."/>
            <person name="Kuo R."/>
            <person name="Ohm R.A."/>
            <person name="Bhattacharya S.S."/>
            <person name="Shirouzu T."/>
            <person name="Yoshinaga Y."/>
            <person name="Martin F.M."/>
            <person name="Grigoriev I.V."/>
            <person name="Hibbett D.S."/>
        </authorList>
    </citation>
    <scope>NUCLEOTIDE SEQUENCE [LARGE SCALE GENOMIC DNA]</scope>
    <source>
        <strain evidence="9 10">CBS 109695</strain>
    </source>
</reference>
<dbReference type="PANTHER" id="PTHR47968:SF75">
    <property type="entry name" value="CENTROMERE-ASSOCIATED PROTEIN E"/>
    <property type="match status" value="1"/>
</dbReference>
<dbReference type="SMART" id="SM00129">
    <property type="entry name" value="KISc"/>
    <property type="match status" value="1"/>
</dbReference>
<evidence type="ECO:0000256" key="7">
    <source>
        <dbReference type="SAM" id="MobiDB-lite"/>
    </source>
</evidence>
<dbReference type="PROSITE" id="PS00411">
    <property type="entry name" value="KINESIN_MOTOR_1"/>
    <property type="match status" value="1"/>
</dbReference>
<sequence>MDVSRIDPEEVLVDAATVEPGDGDVSVDNIDEALLRGSSSSNAGDQDKVLVSIRIRPTDSTCAWTSPNHQTIHLAPGSATPGKASAAYNFDNILTGTPNKPIYAAVARGHVRAAMEGYNALIFAYGQTASGKTFTLSGDPDEPGIIPRAMRDVFAYIRATPDREYLLRCSYLEIYNEAIHDLLGAGAGGPQVQILGNGILAPLREEVITSLAGVRAVLARGGGNRRTASTDWNERSSRSHSVFRMVVESRERGSAGANERAPSPLPDRATTPSMNGRSTPGLGGSRDTGGPRLQARDGRSVQVSTLSLIDLAGSERATSDKDRTREGKYINTSLLTLGSVIGTLAENAAKGKTDHVPFRNSKLTRLLQPSLSGNARISVIATLNPSPSAITESTSTLLFAQRIKRVALKAEKKEVVDTDALLERYRKEIEDLKQRLADRETAMGAEGGKGAGATGGLRRRLSAREQVDEGRAMRDLNGRIQQLTKLILTSATVEDSAGAESRPVSPTKALLPQDGEGARKVDFDLAPYELQQELLAARRELEVRANQILSLEAALEARPSTSHRALSPDAEDADADGDDKDRVIADQARAIQLLEAALAAPTYAPPELEEKLAASEEWAKELARELEREKRARAKLEEERRALVGFVSKFDSLGLGGLGAALALPPPTRLPAPSSYAPRAETLVEENESGDDDEGEVADMLDDSPVKMAIEMSMSMQVGPSLMEEEWSVVEDDGDADVSFEYHAPAPHGMSKFSKGLGMGRSRLSKGEKENVPTRS</sequence>
<keyword evidence="6" id="KW-0493">Microtubule</keyword>
<feature type="region of interest" description="Disordered" evidence="7">
    <location>
        <begin position="440"/>
        <end position="470"/>
    </location>
</feature>
<evidence type="ECO:0000256" key="5">
    <source>
        <dbReference type="PROSITE-ProRule" id="PRU00283"/>
    </source>
</evidence>
<accession>A0A166K351</accession>
<feature type="region of interest" description="Disordered" evidence="7">
    <location>
        <begin position="249"/>
        <end position="301"/>
    </location>
</feature>
<dbReference type="PRINTS" id="PR00380">
    <property type="entry name" value="KINESINHEAVY"/>
</dbReference>
<evidence type="ECO:0000259" key="8">
    <source>
        <dbReference type="PROSITE" id="PS50067"/>
    </source>
</evidence>
<proteinExistence type="inferred from homology"/>
<dbReference type="InterPro" id="IPR001752">
    <property type="entry name" value="Kinesin_motor_dom"/>
</dbReference>
<evidence type="ECO:0000256" key="4">
    <source>
        <dbReference type="ARBA" id="ARBA00023175"/>
    </source>
</evidence>
<protein>
    <recommendedName>
        <fullName evidence="6">Kinesin-like protein</fullName>
    </recommendedName>
</protein>
<dbReference type="GO" id="GO:0008017">
    <property type="term" value="F:microtubule binding"/>
    <property type="evidence" value="ECO:0007669"/>
    <property type="project" value="InterPro"/>
</dbReference>
<feature type="compositionally biased region" description="Basic and acidic residues" evidence="7">
    <location>
        <begin position="765"/>
        <end position="776"/>
    </location>
</feature>
<evidence type="ECO:0000256" key="6">
    <source>
        <dbReference type="RuleBase" id="RU000394"/>
    </source>
</evidence>
<name>A0A166K351_9AGAM</name>
<evidence type="ECO:0000256" key="3">
    <source>
        <dbReference type="ARBA" id="ARBA00023054"/>
    </source>
</evidence>
<feature type="binding site" evidence="5">
    <location>
        <begin position="126"/>
        <end position="133"/>
    </location>
    <ligand>
        <name>ATP</name>
        <dbReference type="ChEBI" id="CHEBI:30616"/>
    </ligand>
</feature>
<dbReference type="InterPro" id="IPR027640">
    <property type="entry name" value="Kinesin-like_fam"/>
</dbReference>
<dbReference type="EMBL" id="KV417547">
    <property type="protein sequence ID" value="KZP21479.1"/>
    <property type="molecule type" value="Genomic_DNA"/>
</dbReference>
<organism evidence="9 10">
    <name type="scientific">Athelia psychrophila</name>
    <dbReference type="NCBI Taxonomy" id="1759441"/>
    <lineage>
        <taxon>Eukaryota</taxon>
        <taxon>Fungi</taxon>
        <taxon>Dikarya</taxon>
        <taxon>Basidiomycota</taxon>
        <taxon>Agaricomycotina</taxon>
        <taxon>Agaricomycetes</taxon>
        <taxon>Agaricomycetidae</taxon>
        <taxon>Atheliales</taxon>
        <taxon>Atheliaceae</taxon>
        <taxon>Athelia</taxon>
    </lineage>
</organism>
<keyword evidence="4 5" id="KW-0505">Motor protein</keyword>
<dbReference type="GO" id="GO:0005874">
    <property type="term" value="C:microtubule"/>
    <property type="evidence" value="ECO:0007669"/>
    <property type="project" value="UniProtKB-KW"/>
</dbReference>
<feature type="region of interest" description="Disordered" evidence="7">
    <location>
        <begin position="494"/>
        <end position="515"/>
    </location>
</feature>
<keyword evidence="10" id="KW-1185">Reference proteome</keyword>
<dbReference type="InterPro" id="IPR019821">
    <property type="entry name" value="Kinesin_motor_CS"/>
</dbReference>
<dbReference type="PROSITE" id="PS50067">
    <property type="entry name" value="KINESIN_MOTOR_2"/>
    <property type="match status" value="1"/>
</dbReference>
<evidence type="ECO:0000256" key="1">
    <source>
        <dbReference type="ARBA" id="ARBA00022741"/>
    </source>
</evidence>
<feature type="region of interest" description="Disordered" evidence="7">
    <location>
        <begin position="559"/>
        <end position="578"/>
    </location>
</feature>
<evidence type="ECO:0000313" key="10">
    <source>
        <dbReference type="Proteomes" id="UP000076532"/>
    </source>
</evidence>
<dbReference type="Pfam" id="PF00225">
    <property type="entry name" value="Kinesin"/>
    <property type="match status" value="1"/>
</dbReference>
<comment type="similarity">
    <text evidence="5 6">Belongs to the TRAFAC class myosin-kinesin ATPase superfamily. Kinesin family.</text>
</comment>
<dbReference type="PANTHER" id="PTHR47968">
    <property type="entry name" value="CENTROMERE PROTEIN E"/>
    <property type="match status" value="1"/>
</dbReference>
<keyword evidence="1 5" id="KW-0547">Nucleotide-binding</keyword>
<dbReference type="GO" id="GO:0005524">
    <property type="term" value="F:ATP binding"/>
    <property type="evidence" value="ECO:0007669"/>
    <property type="project" value="UniProtKB-UniRule"/>
</dbReference>
<dbReference type="GO" id="GO:0007018">
    <property type="term" value="P:microtubule-based movement"/>
    <property type="evidence" value="ECO:0007669"/>
    <property type="project" value="InterPro"/>
</dbReference>
<evidence type="ECO:0000313" key="9">
    <source>
        <dbReference type="EMBL" id="KZP21479.1"/>
    </source>
</evidence>
<dbReference type="Proteomes" id="UP000076532">
    <property type="component" value="Unassembled WGS sequence"/>
</dbReference>
<dbReference type="GO" id="GO:0003777">
    <property type="term" value="F:microtubule motor activity"/>
    <property type="evidence" value="ECO:0007669"/>
    <property type="project" value="InterPro"/>
</dbReference>
<dbReference type="OrthoDB" id="3176171at2759"/>
<feature type="compositionally biased region" description="Acidic residues" evidence="7">
    <location>
        <begin position="569"/>
        <end position="578"/>
    </location>
</feature>
<feature type="compositionally biased region" description="Gly residues" evidence="7">
    <location>
        <begin position="445"/>
        <end position="455"/>
    </location>
</feature>
<gene>
    <name evidence="9" type="ORF">FIBSPDRAFT_860680</name>
</gene>
<dbReference type="Gene3D" id="3.40.850.10">
    <property type="entry name" value="Kinesin motor domain"/>
    <property type="match status" value="1"/>
</dbReference>
<dbReference type="InterPro" id="IPR036961">
    <property type="entry name" value="Kinesin_motor_dom_sf"/>
</dbReference>
<dbReference type="InterPro" id="IPR027417">
    <property type="entry name" value="P-loop_NTPase"/>
</dbReference>
<feature type="domain" description="Kinesin motor" evidence="8">
    <location>
        <begin position="48"/>
        <end position="406"/>
    </location>
</feature>
<dbReference type="STRING" id="436010.A0A166K351"/>